<dbReference type="OrthoDB" id="9781333at2"/>
<dbReference type="InterPro" id="IPR010768">
    <property type="entry name" value="GATase1-like"/>
</dbReference>
<dbReference type="EMBL" id="CP036150">
    <property type="protein sequence ID" value="QEN09924.1"/>
    <property type="molecule type" value="Genomic_DNA"/>
</dbReference>
<sequence>MKKNNVLLVGESWISHSSHIKGFDHFSTSNYETGHYYLKKALEKNENINLTHLPSHQATEEFPDSLEGLQEYDVIMLSDIGSNSLLLNRKVFVEGEVSPNRLKLISEWVKNGGGFCMAGGYLSFAGFQGAAKYHNTPIETILPVDVYPYDDRVEVPEGVISIIKDPHHQILKGVGGDWPYLLGYQEALLKKEAQLLVESNYGHPLIATMEYGKGRTMAWMSDIGPHWCPKAFAEWEGYEKLWQQAIIWLANK</sequence>
<dbReference type="Proteomes" id="UP000324209">
    <property type="component" value="Chromosome"/>
</dbReference>
<reference evidence="2 3" key="1">
    <citation type="submission" date="2019-02" db="EMBL/GenBank/DDBJ databases">
        <title>Complete Genome Sequence and Methylome Analysis of free living Spirochaetas.</title>
        <authorList>
            <person name="Fomenkov A."/>
            <person name="Dubinina G."/>
            <person name="Leshcheva N."/>
            <person name="Mikheeva N."/>
            <person name="Grabovich M."/>
            <person name="Vincze T."/>
            <person name="Roberts R.J."/>
        </authorList>
    </citation>
    <scope>NUCLEOTIDE SEQUENCE [LARGE SCALE GENOMIC DNA]</scope>
    <source>
        <strain evidence="2 3">K2</strain>
    </source>
</reference>
<dbReference type="Pfam" id="PF07090">
    <property type="entry name" value="GATase1_like"/>
    <property type="match status" value="1"/>
</dbReference>
<proteinExistence type="predicted"/>
<feature type="domain" description="Putative glutamine amidotransferase" evidence="1">
    <location>
        <begin position="6"/>
        <end position="250"/>
    </location>
</feature>
<dbReference type="InterPro" id="IPR029062">
    <property type="entry name" value="Class_I_gatase-like"/>
</dbReference>
<evidence type="ECO:0000259" key="1">
    <source>
        <dbReference type="Pfam" id="PF07090"/>
    </source>
</evidence>
<evidence type="ECO:0000313" key="2">
    <source>
        <dbReference type="EMBL" id="QEN09924.1"/>
    </source>
</evidence>
<protein>
    <submittedName>
        <fullName evidence="2">Cytoplasmic protein</fullName>
    </submittedName>
</protein>
<dbReference type="AlphaFoldDB" id="A0A5C1QTN3"/>
<dbReference type="Gene3D" id="3.40.50.880">
    <property type="match status" value="1"/>
</dbReference>
<accession>A0A5C1QTN3</accession>
<dbReference type="PANTHER" id="PTHR37947">
    <property type="entry name" value="BLL2462 PROTEIN"/>
    <property type="match status" value="1"/>
</dbReference>
<name>A0A5C1QTN3_9SPIO</name>
<organism evidence="2 3">
    <name type="scientific">Oceanispirochaeta crateris</name>
    <dbReference type="NCBI Taxonomy" id="2518645"/>
    <lineage>
        <taxon>Bacteria</taxon>
        <taxon>Pseudomonadati</taxon>
        <taxon>Spirochaetota</taxon>
        <taxon>Spirochaetia</taxon>
        <taxon>Spirochaetales</taxon>
        <taxon>Spirochaetaceae</taxon>
        <taxon>Oceanispirochaeta</taxon>
    </lineage>
</organism>
<dbReference type="PANTHER" id="PTHR37947:SF1">
    <property type="entry name" value="BLL2462 PROTEIN"/>
    <property type="match status" value="1"/>
</dbReference>
<gene>
    <name evidence="2" type="ORF">EXM22_13610</name>
</gene>
<dbReference type="KEGG" id="ock:EXM22_13610"/>
<dbReference type="SUPFAM" id="SSF52317">
    <property type="entry name" value="Class I glutamine amidotransferase-like"/>
    <property type="match status" value="1"/>
</dbReference>
<keyword evidence="3" id="KW-1185">Reference proteome</keyword>
<dbReference type="CDD" id="cd03143">
    <property type="entry name" value="A4_beta-galactosidase_middle_domain"/>
    <property type="match status" value="1"/>
</dbReference>
<evidence type="ECO:0000313" key="3">
    <source>
        <dbReference type="Proteomes" id="UP000324209"/>
    </source>
</evidence>